<evidence type="ECO:0000313" key="10">
    <source>
        <dbReference type="EMBL" id="ROS05614.1"/>
    </source>
</evidence>
<sequence length="390" mass="43652">MDLNFTAEHDAFRQEVRAWLAANVPAEPLKTYDTAEGFQQHREWEAKMNEGRWGMVTWPSELGGRDADLIQWLIFEEEYFRAKAPSRVNQNGIFLLGPTLMEYGTDEQKAEILPKMADGTEVWAQGWSEPGAGSDMAAVRAKAELSDCGDYYIVNGQKTWSTRAVWADQCFGMFRTDPESKRHKGLTFILVPLDLEGITVNPIPQLDGLPGFAEIFFDNVKVPVNRRLGDEGQGWEVAMATAGFERGLMLRSPARFQQTAKRLVELYKENQASADRDPAIRDAVVKAYMAAESYCLTTFETACRLIKGGKIGAESSTNKIFWSELDQTMHEVAMDILAARAELEPFAPQAKGVGSWLDGFLFAQSGPIYAGTNEIQRNIIAERMLGMPRK</sequence>
<gene>
    <name evidence="10" type="ORF">EDC56_1160</name>
</gene>
<feature type="domain" description="Acyl-CoA dehydrogenase/oxidase C-terminal" evidence="7">
    <location>
        <begin position="232"/>
        <end position="385"/>
    </location>
</feature>
<evidence type="ECO:0000256" key="4">
    <source>
        <dbReference type="ARBA" id="ARBA00022827"/>
    </source>
</evidence>
<dbReference type="Pfam" id="PF02771">
    <property type="entry name" value="Acyl-CoA_dh_N"/>
    <property type="match status" value="1"/>
</dbReference>
<feature type="domain" description="Acyl-CoA dehydrogenase/oxidase N-terminal" evidence="9">
    <location>
        <begin position="6"/>
        <end position="119"/>
    </location>
</feature>
<dbReference type="SUPFAM" id="SSF47203">
    <property type="entry name" value="Acyl-CoA dehydrogenase C-terminal domain-like"/>
    <property type="match status" value="1"/>
</dbReference>
<dbReference type="EMBL" id="RKHR01000003">
    <property type="protein sequence ID" value="ROS05614.1"/>
    <property type="molecule type" value="Genomic_DNA"/>
</dbReference>
<dbReference type="InterPro" id="IPR006091">
    <property type="entry name" value="Acyl-CoA_Oxase/DH_mid-dom"/>
</dbReference>
<dbReference type="InterPro" id="IPR009100">
    <property type="entry name" value="AcylCoA_DH/oxidase_NM_dom_sf"/>
</dbReference>
<dbReference type="Gene3D" id="1.10.540.10">
    <property type="entry name" value="Acyl-CoA dehydrogenase/oxidase, N-terminal domain"/>
    <property type="match status" value="1"/>
</dbReference>
<evidence type="ECO:0000256" key="2">
    <source>
        <dbReference type="ARBA" id="ARBA00009347"/>
    </source>
</evidence>
<dbReference type="Proteomes" id="UP000275394">
    <property type="component" value="Unassembled WGS sequence"/>
</dbReference>
<dbReference type="InterPro" id="IPR009075">
    <property type="entry name" value="AcylCo_DH/oxidase_C"/>
</dbReference>
<keyword evidence="3 6" id="KW-0285">Flavoprotein</keyword>
<keyword evidence="11" id="KW-1185">Reference proteome</keyword>
<feature type="domain" description="Acyl-CoA oxidase/dehydrogenase middle" evidence="8">
    <location>
        <begin position="124"/>
        <end position="220"/>
    </location>
</feature>
<evidence type="ECO:0000313" key="11">
    <source>
        <dbReference type="Proteomes" id="UP000275394"/>
    </source>
</evidence>
<evidence type="ECO:0000256" key="5">
    <source>
        <dbReference type="ARBA" id="ARBA00023002"/>
    </source>
</evidence>
<accession>A0A3N2E0I7</accession>
<evidence type="ECO:0000256" key="6">
    <source>
        <dbReference type="RuleBase" id="RU362125"/>
    </source>
</evidence>
<proteinExistence type="inferred from homology"/>
<protein>
    <submittedName>
        <fullName evidence="10">Alkylation response protein AidB-like acyl-CoA dehydrogenase</fullName>
    </submittedName>
</protein>
<evidence type="ECO:0000259" key="8">
    <source>
        <dbReference type="Pfam" id="PF02770"/>
    </source>
</evidence>
<dbReference type="InterPro" id="IPR046373">
    <property type="entry name" value="Acyl-CoA_Oxase/DH_mid-dom_sf"/>
</dbReference>
<keyword evidence="5 6" id="KW-0560">Oxidoreductase</keyword>
<keyword evidence="4 6" id="KW-0274">FAD</keyword>
<dbReference type="PANTHER" id="PTHR43292">
    <property type="entry name" value="ACYL-COA DEHYDROGENASE"/>
    <property type="match status" value="1"/>
</dbReference>
<evidence type="ECO:0000256" key="1">
    <source>
        <dbReference type="ARBA" id="ARBA00001974"/>
    </source>
</evidence>
<dbReference type="GO" id="GO:0005886">
    <property type="term" value="C:plasma membrane"/>
    <property type="evidence" value="ECO:0007669"/>
    <property type="project" value="TreeGrafter"/>
</dbReference>
<evidence type="ECO:0000259" key="7">
    <source>
        <dbReference type="Pfam" id="PF00441"/>
    </source>
</evidence>
<dbReference type="Gene3D" id="1.20.140.10">
    <property type="entry name" value="Butyryl-CoA Dehydrogenase, subunit A, domain 3"/>
    <property type="match status" value="1"/>
</dbReference>
<name>A0A3N2E0I7_9GAMM</name>
<comment type="caution">
    <text evidence="10">The sequence shown here is derived from an EMBL/GenBank/DDBJ whole genome shotgun (WGS) entry which is preliminary data.</text>
</comment>
<dbReference type="SUPFAM" id="SSF56645">
    <property type="entry name" value="Acyl-CoA dehydrogenase NM domain-like"/>
    <property type="match status" value="1"/>
</dbReference>
<organism evidence="10 11">
    <name type="scientific">Sinobacterium caligoides</name>
    <dbReference type="NCBI Taxonomy" id="933926"/>
    <lineage>
        <taxon>Bacteria</taxon>
        <taxon>Pseudomonadati</taxon>
        <taxon>Pseudomonadota</taxon>
        <taxon>Gammaproteobacteria</taxon>
        <taxon>Cellvibrionales</taxon>
        <taxon>Spongiibacteraceae</taxon>
        <taxon>Sinobacterium</taxon>
    </lineage>
</organism>
<dbReference type="Pfam" id="PF00441">
    <property type="entry name" value="Acyl-CoA_dh_1"/>
    <property type="match status" value="1"/>
</dbReference>
<dbReference type="Pfam" id="PF02770">
    <property type="entry name" value="Acyl-CoA_dh_M"/>
    <property type="match status" value="1"/>
</dbReference>
<dbReference type="InterPro" id="IPR013786">
    <property type="entry name" value="AcylCoA_DH/ox_N"/>
</dbReference>
<dbReference type="AlphaFoldDB" id="A0A3N2E0I7"/>
<dbReference type="InterPro" id="IPR052161">
    <property type="entry name" value="Mycobact_Acyl-CoA_DH"/>
</dbReference>
<dbReference type="PANTHER" id="PTHR43292:SF3">
    <property type="entry name" value="ACYL-COA DEHYDROGENASE FADE29"/>
    <property type="match status" value="1"/>
</dbReference>
<evidence type="ECO:0000256" key="3">
    <source>
        <dbReference type="ARBA" id="ARBA00022630"/>
    </source>
</evidence>
<comment type="cofactor">
    <cofactor evidence="1 6">
        <name>FAD</name>
        <dbReference type="ChEBI" id="CHEBI:57692"/>
    </cofactor>
</comment>
<dbReference type="GO" id="GO:0050660">
    <property type="term" value="F:flavin adenine dinucleotide binding"/>
    <property type="evidence" value="ECO:0007669"/>
    <property type="project" value="InterPro"/>
</dbReference>
<dbReference type="OrthoDB" id="9769473at2"/>
<comment type="similarity">
    <text evidence="2 6">Belongs to the acyl-CoA dehydrogenase family.</text>
</comment>
<evidence type="ECO:0000259" key="9">
    <source>
        <dbReference type="Pfam" id="PF02771"/>
    </source>
</evidence>
<dbReference type="GO" id="GO:0016627">
    <property type="term" value="F:oxidoreductase activity, acting on the CH-CH group of donors"/>
    <property type="evidence" value="ECO:0007669"/>
    <property type="project" value="InterPro"/>
</dbReference>
<dbReference type="InterPro" id="IPR036250">
    <property type="entry name" value="AcylCo_DH-like_C"/>
</dbReference>
<dbReference type="Gene3D" id="2.40.110.10">
    <property type="entry name" value="Butyryl-CoA Dehydrogenase, subunit A, domain 2"/>
    <property type="match status" value="1"/>
</dbReference>
<reference evidence="10 11" key="1">
    <citation type="submission" date="2018-11" db="EMBL/GenBank/DDBJ databases">
        <title>Genomic Encyclopedia of Type Strains, Phase IV (KMG-IV): sequencing the most valuable type-strain genomes for metagenomic binning, comparative biology and taxonomic classification.</title>
        <authorList>
            <person name="Goeker M."/>
        </authorList>
    </citation>
    <scope>NUCLEOTIDE SEQUENCE [LARGE SCALE GENOMIC DNA]</scope>
    <source>
        <strain evidence="10 11">DSM 100316</strain>
    </source>
</reference>
<dbReference type="InterPro" id="IPR037069">
    <property type="entry name" value="AcylCoA_DH/ox_N_sf"/>
</dbReference>